<dbReference type="EnsemblMetazoa" id="ENSAATROPT013751">
    <property type="protein sequence ID" value="ENSAATROPP012521"/>
    <property type="gene ID" value="ENSAATROPG011157"/>
</dbReference>
<keyword evidence="3" id="KW-0812">Transmembrane</keyword>
<reference evidence="6" key="1">
    <citation type="submission" date="2024-04" db="UniProtKB">
        <authorList>
            <consortium name="EnsemblMetazoa"/>
        </authorList>
    </citation>
    <scope>IDENTIFICATION</scope>
    <source>
        <strain evidence="6">EBRO</strain>
    </source>
</reference>
<sequence length="92" mass="10542">MIFHGPIWPLIMQFFRSKAAYNTLPVRRVVVTDSFNGSYHCIIADSIQEKLEERITDENILKDATIVDNLAYEENVSNGTFHRRASPSASRK</sequence>
<evidence type="ECO:0000256" key="4">
    <source>
        <dbReference type="ARBA" id="ARBA00022989"/>
    </source>
</evidence>
<keyword evidence="5" id="KW-0472">Membrane</keyword>
<dbReference type="Proteomes" id="UP000075880">
    <property type="component" value="Unassembled WGS sequence"/>
</dbReference>
<evidence type="ECO:0000256" key="3">
    <source>
        <dbReference type="ARBA" id="ARBA00022692"/>
    </source>
</evidence>
<evidence type="ECO:0000313" key="7">
    <source>
        <dbReference type="Proteomes" id="UP000075880"/>
    </source>
</evidence>
<accession>A0AAG5DMW8</accession>
<proteinExistence type="inferred from homology"/>
<keyword evidence="4" id="KW-1133">Transmembrane helix</keyword>
<organism evidence="6 7">
    <name type="scientific">Anopheles atroparvus</name>
    <name type="common">European mosquito</name>
    <dbReference type="NCBI Taxonomy" id="41427"/>
    <lineage>
        <taxon>Eukaryota</taxon>
        <taxon>Metazoa</taxon>
        <taxon>Ecdysozoa</taxon>
        <taxon>Arthropoda</taxon>
        <taxon>Hexapoda</taxon>
        <taxon>Insecta</taxon>
        <taxon>Pterygota</taxon>
        <taxon>Neoptera</taxon>
        <taxon>Endopterygota</taxon>
        <taxon>Diptera</taxon>
        <taxon>Nematocera</taxon>
        <taxon>Culicoidea</taxon>
        <taxon>Culicidae</taxon>
        <taxon>Anophelinae</taxon>
        <taxon>Anopheles</taxon>
    </lineage>
</organism>
<evidence type="ECO:0000256" key="2">
    <source>
        <dbReference type="ARBA" id="ARBA00007304"/>
    </source>
</evidence>
<dbReference type="InterPro" id="IPR031933">
    <property type="entry name" value="UPF0767"/>
</dbReference>
<keyword evidence="7" id="KW-1185">Reference proteome</keyword>
<comment type="similarity">
    <text evidence="2">Belongs to the SMIM12 family.</text>
</comment>
<name>A0AAG5DMW8_ANOAO</name>
<evidence type="ECO:0000313" key="6">
    <source>
        <dbReference type="EnsemblMetazoa" id="ENSAATROPP012521"/>
    </source>
</evidence>
<evidence type="ECO:0000256" key="1">
    <source>
        <dbReference type="ARBA" id="ARBA00004167"/>
    </source>
</evidence>
<evidence type="ECO:0000256" key="5">
    <source>
        <dbReference type="ARBA" id="ARBA00023136"/>
    </source>
</evidence>
<dbReference type="Pfam" id="PF15990">
    <property type="entry name" value="UPF0767"/>
    <property type="match status" value="1"/>
</dbReference>
<dbReference type="GO" id="GO:0016020">
    <property type="term" value="C:membrane"/>
    <property type="evidence" value="ECO:0007669"/>
    <property type="project" value="UniProtKB-SubCell"/>
</dbReference>
<protein>
    <submittedName>
        <fullName evidence="6">Uncharacterized protein</fullName>
    </submittedName>
</protein>
<dbReference type="AlphaFoldDB" id="A0AAG5DMW8"/>
<comment type="subcellular location">
    <subcellularLocation>
        <location evidence="1">Membrane</location>
        <topology evidence="1">Single-pass membrane protein</topology>
    </subcellularLocation>
</comment>